<reference evidence="4 5" key="1">
    <citation type="submission" date="2019-06" db="EMBL/GenBank/DDBJ databases">
        <title>Sequencing the genomes of 1000 actinobacteria strains.</title>
        <authorList>
            <person name="Klenk H.-P."/>
        </authorList>
    </citation>
    <scope>NUCLEOTIDE SEQUENCE [LARGE SCALE GENOMIC DNA]</scope>
    <source>
        <strain evidence="4 5">DSM 45301</strain>
    </source>
</reference>
<keyword evidence="2" id="KW-0012">Acyltransferase</keyword>
<dbReference type="SUPFAM" id="SSF55729">
    <property type="entry name" value="Acyl-CoA N-acyltransferases (Nat)"/>
    <property type="match status" value="1"/>
</dbReference>
<dbReference type="RefSeq" id="WP_142056298.1">
    <property type="nucleotide sequence ID" value="NZ_VFPA01000002.1"/>
</dbReference>
<evidence type="ECO:0000313" key="5">
    <source>
        <dbReference type="Proteomes" id="UP000315677"/>
    </source>
</evidence>
<accession>A0A543DRC6</accession>
<proteinExistence type="predicted"/>
<dbReference type="PANTHER" id="PTHR43877:SF1">
    <property type="entry name" value="ACETYLTRANSFERASE"/>
    <property type="match status" value="1"/>
</dbReference>
<dbReference type="Proteomes" id="UP000315677">
    <property type="component" value="Unassembled WGS sequence"/>
</dbReference>
<dbReference type="OrthoDB" id="4549080at2"/>
<evidence type="ECO:0000313" key="4">
    <source>
        <dbReference type="EMBL" id="TQM11878.1"/>
    </source>
</evidence>
<sequence length="135" mass="15152">MPDDISYRWRAPVTDAELFDLTASHGGHPQRGWWDRIRPHSLSWVSAHLGDGELVGFVNLAWDGGDHAFVLDTKVRPDHQRRGIGTQLVARATDAAREAGCEWLHVDFEEHLRTFYLDACGFRPTAAGLIPLRPA</sequence>
<protein>
    <submittedName>
        <fullName evidence="4">Acetyltransferase (GNAT) family protein</fullName>
    </submittedName>
</protein>
<dbReference type="AlphaFoldDB" id="A0A543DRC6"/>
<dbReference type="InterPro" id="IPR016181">
    <property type="entry name" value="Acyl_CoA_acyltransferase"/>
</dbReference>
<dbReference type="InterPro" id="IPR050832">
    <property type="entry name" value="Bact_Acetyltransf"/>
</dbReference>
<evidence type="ECO:0000259" key="3">
    <source>
        <dbReference type="PROSITE" id="PS51186"/>
    </source>
</evidence>
<evidence type="ECO:0000256" key="2">
    <source>
        <dbReference type="ARBA" id="ARBA00023315"/>
    </source>
</evidence>
<evidence type="ECO:0000256" key="1">
    <source>
        <dbReference type="ARBA" id="ARBA00022679"/>
    </source>
</evidence>
<gene>
    <name evidence="4" type="ORF">FB558_4451</name>
</gene>
<dbReference type="InterPro" id="IPR000182">
    <property type="entry name" value="GNAT_dom"/>
</dbReference>
<keyword evidence="5" id="KW-1185">Reference proteome</keyword>
<dbReference type="CDD" id="cd04301">
    <property type="entry name" value="NAT_SF"/>
    <property type="match status" value="1"/>
</dbReference>
<keyword evidence="1 4" id="KW-0808">Transferase</keyword>
<comment type="caution">
    <text evidence="4">The sequence shown here is derived from an EMBL/GenBank/DDBJ whole genome shotgun (WGS) entry which is preliminary data.</text>
</comment>
<organism evidence="4 5">
    <name type="scientific">Pseudonocardia kunmingensis</name>
    <dbReference type="NCBI Taxonomy" id="630975"/>
    <lineage>
        <taxon>Bacteria</taxon>
        <taxon>Bacillati</taxon>
        <taxon>Actinomycetota</taxon>
        <taxon>Actinomycetes</taxon>
        <taxon>Pseudonocardiales</taxon>
        <taxon>Pseudonocardiaceae</taxon>
        <taxon>Pseudonocardia</taxon>
    </lineage>
</organism>
<feature type="domain" description="N-acetyltransferase" evidence="3">
    <location>
        <begin position="5"/>
        <end position="135"/>
    </location>
</feature>
<dbReference type="EMBL" id="VFPA01000002">
    <property type="protein sequence ID" value="TQM11878.1"/>
    <property type="molecule type" value="Genomic_DNA"/>
</dbReference>
<dbReference type="GO" id="GO:0016747">
    <property type="term" value="F:acyltransferase activity, transferring groups other than amino-acyl groups"/>
    <property type="evidence" value="ECO:0007669"/>
    <property type="project" value="InterPro"/>
</dbReference>
<dbReference type="PROSITE" id="PS51186">
    <property type="entry name" value="GNAT"/>
    <property type="match status" value="1"/>
</dbReference>
<dbReference type="PANTHER" id="PTHR43877">
    <property type="entry name" value="AMINOALKYLPHOSPHONATE N-ACETYLTRANSFERASE-RELATED-RELATED"/>
    <property type="match status" value="1"/>
</dbReference>
<dbReference type="Gene3D" id="3.40.630.30">
    <property type="match status" value="1"/>
</dbReference>
<dbReference type="Pfam" id="PF00583">
    <property type="entry name" value="Acetyltransf_1"/>
    <property type="match status" value="1"/>
</dbReference>
<name>A0A543DRC6_9PSEU</name>